<dbReference type="PANTHER" id="PTHR33303">
    <property type="entry name" value="CYTOPLASMIC PROTEIN-RELATED"/>
    <property type="match status" value="1"/>
</dbReference>
<dbReference type="RefSeq" id="WP_189492335.1">
    <property type="nucleotide sequence ID" value="NZ_BMZO01000011.1"/>
</dbReference>
<dbReference type="SMART" id="SM00881">
    <property type="entry name" value="CoA_binding"/>
    <property type="match status" value="1"/>
</dbReference>
<sequence length="146" mass="15826">MNHDNYSDEYIRDILRSARTIAVVGASIKPERPSHGVTRFLVSRGYEVYPINPGQAGKEIAGRTIIASLADVPVPIDMIDVFRESAAMQSVVDEALALGTRPKVIWTQLGVRDDAAASAAERAGIKVVMNRCPAIETPRLGLDRIG</sequence>
<accession>A0A8J3GJM1</accession>
<organism evidence="2 3">
    <name type="scientific">Limoniibacter endophyticus</name>
    <dbReference type="NCBI Taxonomy" id="1565040"/>
    <lineage>
        <taxon>Bacteria</taxon>
        <taxon>Pseudomonadati</taxon>
        <taxon>Pseudomonadota</taxon>
        <taxon>Alphaproteobacteria</taxon>
        <taxon>Hyphomicrobiales</taxon>
        <taxon>Bartonellaceae</taxon>
        <taxon>Limoniibacter</taxon>
    </lineage>
</organism>
<feature type="domain" description="CoA-binding" evidence="1">
    <location>
        <begin position="15"/>
        <end position="111"/>
    </location>
</feature>
<reference evidence="2" key="2">
    <citation type="submission" date="2020-09" db="EMBL/GenBank/DDBJ databases">
        <authorList>
            <person name="Sun Q."/>
            <person name="Kim S."/>
        </authorList>
    </citation>
    <scope>NUCLEOTIDE SEQUENCE</scope>
    <source>
        <strain evidence="2">KCTC 42097</strain>
    </source>
</reference>
<dbReference type="Pfam" id="PF13380">
    <property type="entry name" value="CoA_binding_2"/>
    <property type="match status" value="1"/>
</dbReference>
<dbReference type="InterPro" id="IPR036291">
    <property type="entry name" value="NAD(P)-bd_dom_sf"/>
</dbReference>
<dbReference type="Proteomes" id="UP000641137">
    <property type="component" value="Unassembled WGS sequence"/>
</dbReference>
<proteinExistence type="predicted"/>
<dbReference type="EMBL" id="BMZO01000011">
    <property type="protein sequence ID" value="GHC79089.1"/>
    <property type="molecule type" value="Genomic_DNA"/>
</dbReference>
<dbReference type="SUPFAM" id="SSF51735">
    <property type="entry name" value="NAD(P)-binding Rossmann-fold domains"/>
    <property type="match status" value="1"/>
</dbReference>
<comment type="caution">
    <text evidence="2">The sequence shown here is derived from an EMBL/GenBank/DDBJ whole genome shotgun (WGS) entry which is preliminary data.</text>
</comment>
<dbReference type="AlphaFoldDB" id="A0A8J3GJM1"/>
<dbReference type="PANTHER" id="PTHR33303:SF2">
    <property type="entry name" value="COA-BINDING DOMAIN-CONTAINING PROTEIN"/>
    <property type="match status" value="1"/>
</dbReference>
<evidence type="ECO:0000313" key="3">
    <source>
        <dbReference type="Proteomes" id="UP000641137"/>
    </source>
</evidence>
<protein>
    <submittedName>
        <fullName evidence="2">CoA-binding protein</fullName>
    </submittedName>
</protein>
<name>A0A8J3GJM1_9HYPH</name>
<dbReference type="InterPro" id="IPR003781">
    <property type="entry name" value="CoA-bd"/>
</dbReference>
<dbReference type="Gene3D" id="3.40.50.720">
    <property type="entry name" value="NAD(P)-binding Rossmann-like Domain"/>
    <property type="match status" value="1"/>
</dbReference>
<evidence type="ECO:0000313" key="2">
    <source>
        <dbReference type="EMBL" id="GHC79089.1"/>
    </source>
</evidence>
<gene>
    <name evidence="2" type="ORF">GCM10010136_31350</name>
</gene>
<keyword evidence="3" id="KW-1185">Reference proteome</keyword>
<reference evidence="2" key="1">
    <citation type="journal article" date="2014" name="Int. J. Syst. Evol. Microbiol.">
        <title>Complete genome sequence of Corynebacterium casei LMG S-19264T (=DSM 44701T), isolated from a smear-ripened cheese.</title>
        <authorList>
            <consortium name="US DOE Joint Genome Institute (JGI-PGF)"/>
            <person name="Walter F."/>
            <person name="Albersmeier A."/>
            <person name="Kalinowski J."/>
            <person name="Ruckert C."/>
        </authorList>
    </citation>
    <scope>NUCLEOTIDE SEQUENCE</scope>
    <source>
        <strain evidence="2">KCTC 42097</strain>
    </source>
</reference>
<evidence type="ECO:0000259" key="1">
    <source>
        <dbReference type="SMART" id="SM00881"/>
    </source>
</evidence>